<keyword evidence="3" id="KW-1185">Reference proteome</keyword>
<organism evidence="2 3">
    <name type="scientific">Hibiscus sabdariffa</name>
    <name type="common">roselle</name>
    <dbReference type="NCBI Taxonomy" id="183260"/>
    <lineage>
        <taxon>Eukaryota</taxon>
        <taxon>Viridiplantae</taxon>
        <taxon>Streptophyta</taxon>
        <taxon>Embryophyta</taxon>
        <taxon>Tracheophyta</taxon>
        <taxon>Spermatophyta</taxon>
        <taxon>Magnoliopsida</taxon>
        <taxon>eudicotyledons</taxon>
        <taxon>Gunneridae</taxon>
        <taxon>Pentapetalae</taxon>
        <taxon>rosids</taxon>
        <taxon>malvids</taxon>
        <taxon>Malvales</taxon>
        <taxon>Malvaceae</taxon>
        <taxon>Malvoideae</taxon>
        <taxon>Hibiscus</taxon>
    </lineage>
</organism>
<sequence>MMTRPLIFESNFADPGIDGLAIALPDATASRKVVPPDTNTVPENKPVVVDHDDSALNSGNVANFEASAANIVVFAVDAVGGPMHPLMAEFNEWFDRNDDGADSMRRDPPHSLPIKRASGGSDPPKN</sequence>
<evidence type="ECO:0000256" key="1">
    <source>
        <dbReference type="SAM" id="MobiDB-lite"/>
    </source>
</evidence>
<reference evidence="2 3" key="1">
    <citation type="journal article" date="2024" name="G3 (Bethesda)">
        <title>Genome assembly of Hibiscus sabdariffa L. provides insights into metabolisms of medicinal natural products.</title>
        <authorList>
            <person name="Kim T."/>
        </authorList>
    </citation>
    <scope>NUCLEOTIDE SEQUENCE [LARGE SCALE GENOMIC DNA]</scope>
    <source>
        <strain evidence="2">TK-2024</strain>
        <tissue evidence="2">Old leaves</tissue>
    </source>
</reference>
<accession>A0ABR2GCT2</accession>
<protein>
    <submittedName>
        <fullName evidence="2">Uncharacterized protein</fullName>
    </submittedName>
</protein>
<dbReference type="EMBL" id="JBBPBM010000001">
    <property type="protein sequence ID" value="KAK8600726.1"/>
    <property type="molecule type" value="Genomic_DNA"/>
</dbReference>
<proteinExistence type="predicted"/>
<comment type="caution">
    <text evidence="2">The sequence shown here is derived from an EMBL/GenBank/DDBJ whole genome shotgun (WGS) entry which is preliminary data.</text>
</comment>
<name>A0ABR2GCT2_9ROSI</name>
<feature type="region of interest" description="Disordered" evidence="1">
    <location>
        <begin position="96"/>
        <end position="126"/>
    </location>
</feature>
<dbReference type="Proteomes" id="UP001472677">
    <property type="component" value="Unassembled WGS sequence"/>
</dbReference>
<feature type="compositionally biased region" description="Basic and acidic residues" evidence="1">
    <location>
        <begin position="96"/>
        <end position="109"/>
    </location>
</feature>
<gene>
    <name evidence="2" type="ORF">V6N12_050577</name>
</gene>
<evidence type="ECO:0000313" key="2">
    <source>
        <dbReference type="EMBL" id="KAK8600726.1"/>
    </source>
</evidence>
<evidence type="ECO:0000313" key="3">
    <source>
        <dbReference type="Proteomes" id="UP001472677"/>
    </source>
</evidence>